<keyword evidence="4" id="KW-1185">Reference proteome</keyword>
<gene>
    <name evidence="3" type="ORF">CCAM_LOCUS241</name>
</gene>
<feature type="compositionally biased region" description="Basic and acidic residues" evidence="1">
    <location>
        <begin position="287"/>
        <end position="314"/>
    </location>
</feature>
<feature type="domain" description="DUF4378" evidence="2">
    <location>
        <begin position="569"/>
        <end position="737"/>
    </location>
</feature>
<dbReference type="PANTHER" id="PTHR31680:SF20">
    <property type="entry name" value="PROTEIN LONGIFOLIA 2-LIKE"/>
    <property type="match status" value="1"/>
</dbReference>
<evidence type="ECO:0000259" key="2">
    <source>
        <dbReference type="Pfam" id="PF14309"/>
    </source>
</evidence>
<evidence type="ECO:0000313" key="3">
    <source>
        <dbReference type="EMBL" id="VFQ58465.1"/>
    </source>
</evidence>
<feature type="region of interest" description="Disordered" evidence="1">
    <location>
        <begin position="43"/>
        <end position="64"/>
    </location>
</feature>
<accession>A0A484K227</accession>
<organism evidence="3 4">
    <name type="scientific">Cuscuta campestris</name>
    <dbReference type="NCBI Taxonomy" id="132261"/>
    <lineage>
        <taxon>Eukaryota</taxon>
        <taxon>Viridiplantae</taxon>
        <taxon>Streptophyta</taxon>
        <taxon>Embryophyta</taxon>
        <taxon>Tracheophyta</taxon>
        <taxon>Spermatophyta</taxon>
        <taxon>Magnoliopsida</taxon>
        <taxon>eudicotyledons</taxon>
        <taxon>Gunneridae</taxon>
        <taxon>Pentapetalae</taxon>
        <taxon>asterids</taxon>
        <taxon>lamiids</taxon>
        <taxon>Solanales</taxon>
        <taxon>Convolvulaceae</taxon>
        <taxon>Cuscuteae</taxon>
        <taxon>Cuscuta</taxon>
        <taxon>Cuscuta subgen. Grammica</taxon>
        <taxon>Cuscuta sect. Cleistogrammica</taxon>
    </lineage>
</organism>
<dbReference type="InterPro" id="IPR033334">
    <property type="entry name" value="LNG1/2"/>
</dbReference>
<proteinExistence type="predicted"/>
<name>A0A484K227_9ASTE</name>
<dbReference type="Pfam" id="PF14309">
    <property type="entry name" value="DUF4378"/>
    <property type="match status" value="1"/>
</dbReference>
<dbReference type="PANTHER" id="PTHR31680">
    <property type="entry name" value="LONGIFOLIA PROTEIN"/>
    <property type="match status" value="1"/>
</dbReference>
<dbReference type="EMBL" id="OOIL02000001">
    <property type="protein sequence ID" value="VFQ58465.1"/>
    <property type="molecule type" value="Genomic_DNA"/>
</dbReference>
<feature type="compositionally biased region" description="Basic and acidic residues" evidence="1">
    <location>
        <begin position="135"/>
        <end position="150"/>
    </location>
</feature>
<reference evidence="3 4" key="1">
    <citation type="submission" date="2018-04" db="EMBL/GenBank/DDBJ databases">
        <authorList>
            <person name="Vogel A."/>
        </authorList>
    </citation>
    <scope>NUCLEOTIDE SEQUENCE [LARGE SCALE GENOMIC DNA]</scope>
</reference>
<dbReference type="OrthoDB" id="769613at2759"/>
<feature type="compositionally biased region" description="Polar residues" evidence="1">
    <location>
        <begin position="512"/>
        <end position="521"/>
    </location>
</feature>
<feature type="region of interest" description="Disordered" evidence="1">
    <location>
        <begin position="502"/>
        <end position="533"/>
    </location>
</feature>
<feature type="region of interest" description="Disordered" evidence="1">
    <location>
        <begin position="119"/>
        <end position="150"/>
    </location>
</feature>
<dbReference type="Proteomes" id="UP000595140">
    <property type="component" value="Unassembled WGS sequence"/>
</dbReference>
<dbReference type="GO" id="GO:0051513">
    <property type="term" value="P:regulation of monopolar cell growth"/>
    <property type="evidence" value="ECO:0007669"/>
    <property type="project" value="InterPro"/>
</dbReference>
<sequence length="759" mass="86755">MSGRNDEVNKQIGCMNGIFHIFERHHFRRLGRHATKRLLPPGASHMEESASEQQSLGKNTKVSKESSKILLPLLDQTQTSCHQRDLKDAVKDSMHREARSLSIKTVTKTEGKVRVVKRVDSPRPSQEGLTRGPTKVHEPRRLSYDERESGRETLKRVMKLKEIPRLSLDSRVKSIENCSTTASESRSNFLLVGNHHHQQHKRSSSVVAKLMGLEEASYTTHVPESATSAAKVVPRQRQSSVYSEIEKRVAELEFQESGKDLRALKHILEAIHRSEKPEPATLQKNIRKSDKLNENNKVRLERNREDSLGNERKSLSPRRRNYIKDPGQRLSGAKSNVQVGSVGAVSPRLQSHRPPPEMSRVRRTQNAQQTKELGLQSRRYKNNKLKSRNPQQDFSGEIKSDIRNFGEQCDTASVHSESDNGFASPMDTELLTGKYRSKGRKFCKELDCSRRLVENMLTAELQISTKEQRSPVSVLDETFYIEDSPSPVKKISATYTEYDDSDDNEAEWNSKEFGNSPFTTTRQHRGSEINHEKSEEDEILLQHNLRLTNSTSTADQTESFCHNSNEDADHKYVNKILLASGILRDVSRASTITWLHPTVHLINPELFDVLEQTEELQTEGPTKELPHLKFDQKTHRKIVFDTVKEIIVQKLSPEEGLSMRGGRRLSGHQLLKEVHREMDYLRPAKPDSSLDAEKDELVSIINADLKHESEEWVESHCEIPTLVVDIERLIFKELITEIISDEAARLKDRSMRHCRQLFG</sequence>
<evidence type="ECO:0000313" key="4">
    <source>
        <dbReference type="Proteomes" id="UP000595140"/>
    </source>
</evidence>
<dbReference type="InterPro" id="IPR025486">
    <property type="entry name" value="DUF4378"/>
</dbReference>
<feature type="compositionally biased region" description="Polar residues" evidence="1">
    <location>
        <begin position="51"/>
        <end position="60"/>
    </location>
</feature>
<dbReference type="AlphaFoldDB" id="A0A484K227"/>
<protein>
    <recommendedName>
        <fullName evidence="2">DUF4378 domain-containing protein</fullName>
    </recommendedName>
</protein>
<feature type="region of interest" description="Disordered" evidence="1">
    <location>
        <begin position="275"/>
        <end position="374"/>
    </location>
</feature>
<evidence type="ECO:0000256" key="1">
    <source>
        <dbReference type="SAM" id="MobiDB-lite"/>
    </source>
</evidence>